<dbReference type="EC" id="6.1.1.9" evidence="2"/>
<dbReference type="Pfam" id="PF00133">
    <property type="entry name" value="tRNA-synt_1"/>
    <property type="match status" value="1"/>
</dbReference>
<dbReference type="KEGG" id="asc:ASAC_0287"/>
<comment type="function">
    <text evidence="12">Catalyzes the attachment of valine to tRNA(Val). As ValRS can inadvertently accommodate and process structurally similar amino acids such as threonine, to avoid such errors, it has a 'posttransfer' editing activity that hydrolyzes mischarged Thr-tRNA(Val) in a tRNA-dependent manner.</text>
</comment>
<feature type="domain" description="Rubredoxin-like" evidence="14">
    <location>
        <begin position="418"/>
        <end position="463"/>
    </location>
</feature>
<evidence type="ECO:0000256" key="1">
    <source>
        <dbReference type="ARBA" id="ARBA00004496"/>
    </source>
</evidence>
<dbReference type="GO" id="GO:0005506">
    <property type="term" value="F:iron ion binding"/>
    <property type="evidence" value="ECO:0007669"/>
    <property type="project" value="InterPro"/>
</dbReference>
<dbReference type="OrthoDB" id="23906at2157"/>
<dbReference type="PANTHER" id="PTHR11946:SF93">
    <property type="entry name" value="VALINE--TRNA LIGASE, CHLOROPLASTIC_MITOCHONDRIAL 2"/>
    <property type="match status" value="1"/>
</dbReference>
<dbReference type="PROSITE" id="PS50903">
    <property type="entry name" value="RUBREDOXIN_LIKE"/>
    <property type="match status" value="1"/>
</dbReference>
<accession>D9Q056</accession>
<gene>
    <name evidence="15" type="ordered locus">ASAC_0287</name>
</gene>
<dbReference type="eggNOG" id="arCOG00808">
    <property type="taxonomic scope" value="Archaea"/>
</dbReference>
<dbReference type="InterPro" id="IPR033705">
    <property type="entry name" value="Anticodon_Ia_Val"/>
</dbReference>
<evidence type="ECO:0000256" key="9">
    <source>
        <dbReference type="ARBA" id="ARBA00024407"/>
    </source>
</evidence>
<keyword evidence="8 15" id="KW-0030">Aminoacyl-tRNA synthetase</keyword>
<dbReference type="InterPro" id="IPR024934">
    <property type="entry name" value="Rubredoxin-like_dom"/>
</dbReference>
<dbReference type="GO" id="GO:0004832">
    <property type="term" value="F:valine-tRNA ligase activity"/>
    <property type="evidence" value="ECO:0007669"/>
    <property type="project" value="UniProtKB-EC"/>
</dbReference>
<dbReference type="PRINTS" id="PR00986">
    <property type="entry name" value="TRNASYNTHVAL"/>
</dbReference>
<dbReference type="RefSeq" id="WP_013266206.1">
    <property type="nucleotide sequence ID" value="NC_014374.1"/>
</dbReference>
<dbReference type="InterPro" id="IPR013155">
    <property type="entry name" value="M/V/L/I-tRNA-synth_anticd-bd"/>
</dbReference>
<protein>
    <recommendedName>
        <fullName evidence="9">Valine--tRNA ligase</fullName>
        <ecNumber evidence="2">6.1.1.9</ecNumber>
    </recommendedName>
    <alternativeName>
        <fullName evidence="10">Valyl-tRNA synthetase</fullName>
    </alternativeName>
</protein>
<dbReference type="Proteomes" id="UP000000346">
    <property type="component" value="Chromosome"/>
</dbReference>
<keyword evidence="4 15" id="KW-0436">Ligase</keyword>
<dbReference type="InParanoid" id="D9Q056"/>
<dbReference type="GeneID" id="9498510"/>
<keyword evidence="6" id="KW-0067">ATP-binding</keyword>
<name>D9Q056_ACIS3</name>
<comment type="catalytic activity">
    <reaction evidence="11">
        <text>tRNA(Val) + L-valine + ATP = L-valyl-tRNA(Val) + AMP + diphosphate</text>
        <dbReference type="Rhea" id="RHEA:10704"/>
        <dbReference type="Rhea" id="RHEA-COMP:9672"/>
        <dbReference type="Rhea" id="RHEA-COMP:9708"/>
        <dbReference type="ChEBI" id="CHEBI:30616"/>
        <dbReference type="ChEBI" id="CHEBI:33019"/>
        <dbReference type="ChEBI" id="CHEBI:57762"/>
        <dbReference type="ChEBI" id="CHEBI:78442"/>
        <dbReference type="ChEBI" id="CHEBI:78537"/>
        <dbReference type="ChEBI" id="CHEBI:456215"/>
        <dbReference type="EC" id="6.1.1.9"/>
    </reaction>
</comment>
<dbReference type="SUPFAM" id="SSF47323">
    <property type="entry name" value="Anticodon-binding domain of a subclass of class I aminoacyl-tRNA synthetases"/>
    <property type="match status" value="1"/>
</dbReference>
<proteinExistence type="inferred from homology"/>
<keyword evidence="3" id="KW-0963">Cytoplasm</keyword>
<dbReference type="Pfam" id="PF08264">
    <property type="entry name" value="Anticodon_1"/>
    <property type="match status" value="1"/>
</dbReference>
<dbReference type="InterPro" id="IPR014729">
    <property type="entry name" value="Rossmann-like_a/b/a_fold"/>
</dbReference>
<dbReference type="AlphaFoldDB" id="D9Q056"/>
<evidence type="ECO:0000256" key="12">
    <source>
        <dbReference type="ARBA" id="ARBA00055630"/>
    </source>
</evidence>
<dbReference type="GO" id="GO:0006438">
    <property type="term" value="P:valyl-tRNA aminoacylation"/>
    <property type="evidence" value="ECO:0007669"/>
    <property type="project" value="InterPro"/>
</dbReference>
<dbReference type="CDD" id="cd07962">
    <property type="entry name" value="Anticodon_Ia_Val"/>
    <property type="match status" value="1"/>
</dbReference>
<evidence type="ECO:0000256" key="4">
    <source>
        <dbReference type="ARBA" id="ARBA00022598"/>
    </source>
</evidence>
<dbReference type="NCBIfam" id="NF009687">
    <property type="entry name" value="PRK13208.1"/>
    <property type="match status" value="1"/>
</dbReference>
<dbReference type="SUPFAM" id="SSF50677">
    <property type="entry name" value="ValRS/IleRS/LeuRS editing domain"/>
    <property type="match status" value="1"/>
</dbReference>
<evidence type="ECO:0000313" key="16">
    <source>
        <dbReference type="Proteomes" id="UP000000346"/>
    </source>
</evidence>
<dbReference type="InterPro" id="IPR009080">
    <property type="entry name" value="tRNAsynth_Ia_anticodon-bd"/>
</dbReference>
<evidence type="ECO:0000256" key="7">
    <source>
        <dbReference type="ARBA" id="ARBA00022917"/>
    </source>
</evidence>
<dbReference type="GO" id="GO:0005524">
    <property type="term" value="F:ATP binding"/>
    <property type="evidence" value="ECO:0007669"/>
    <property type="project" value="UniProtKB-KW"/>
</dbReference>
<evidence type="ECO:0000256" key="2">
    <source>
        <dbReference type="ARBA" id="ARBA00013169"/>
    </source>
</evidence>
<dbReference type="InterPro" id="IPR009008">
    <property type="entry name" value="Val/Leu/Ile-tRNA-synth_edit"/>
</dbReference>
<evidence type="ECO:0000256" key="6">
    <source>
        <dbReference type="ARBA" id="ARBA00022840"/>
    </source>
</evidence>
<evidence type="ECO:0000256" key="3">
    <source>
        <dbReference type="ARBA" id="ARBA00022490"/>
    </source>
</evidence>
<dbReference type="GO" id="GO:0005829">
    <property type="term" value="C:cytosol"/>
    <property type="evidence" value="ECO:0007669"/>
    <property type="project" value="TreeGrafter"/>
</dbReference>
<dbReference type="HOGENOM" id="CLU_001493_0_2_2"/>
<dbReference type="STRING" id="666510.ASAC_0287"/>
<keyword evidence="5" id="KW-0547">Nucleotide-binding</keyword>
<dbReference type="Gene3D" id="1.10.730.10">
    <property type="entry name" value="Isoleucyl-tRNA Synthetase, Domain 1"/>
    <property type="match status" value="1"/>
</dbReference>
<comment type="similarity">
    <text evidence="13">Belongs to the class-I aminoacyl-tRNA synthetase family. ValS type 2 subfamily.</text>
</comment>
<organism evidence="15 16">
    <name type="scientific">Acidilobus saccharovorans (strain DSM 16705 / JCM 18335 / VKM B-2471 / 345-15)</name>
    <dbReference type="NCBI Taxonomy" id="666510"/>
    <lineage>
        <taxon>Archaea</taxon>
        <taxon>Thermoproteota</taxon>
        <taxon>Thermoprotei</taxon>
        <taxon>Acidilobales</taxon>
        <taxon>Acidilobaceae</taxon>
        <taxon>Acidilobus</taxon>
    </lineage>
</organism>
<evidence type="ECO:0000256" key="11">
    <source>
        <dbReference type="ARBA" id="ARBA00047552"/>
    </source>
</evidence>
<dbReference type="FunCoup" id="D9Q056">
    <property type="interactions" value="143"/>
</dbReference>
<dbReference type="GO" id="GO:0002161">
    <property type="term" value="F:aminoacyl-tRNA deacylase activity"/>
    <property type="evidence" value="ECO:0007669"/>
    <property type="project" value="InterPro"/>
</dbReference>
<dbReference type="InterPro" id="IPR002303">
    <property type="entry name" value="Valyl-tRNA_ligase"/>
</dbReference>
<evidence type="ECO:0000259" key="14">
    <source>
        <dbReference type="PROSITE" id="PS50903"/>
    </source>
</evidence>
<evidence type="ECO:0000256" key="5">
    <source>
        <dbReference type="ARBA" id="ARBA00022741"/>
    </source>
</evidence>
<keyword evidence="7" id="KW-0648">Protein biosynthesis</keyword>
<dbReference type="EMBL" id="CP001742">
    <property type="protein sequence ID" value="ADL18694.1"/>
    <property type="molecule type" value="Genomic_DNA"/>
</dbReference>
<evidence type="ECO:0000256" key="8">
    <source>
        <dbReference type="ARBA" id="ARBA00023146"/>
    </source>
</evidence>
<dbReference type="Gene3D" id="3.40.50.620">
    <property type="entry name" value="HUPs"/>
    <property type="match status" value="2"/>
</dbReference>
<dbReference type="PANTHER" id="PTHR11946">
    <property type="entry name" value="VALYL-TRNA SYNTHETASES"/>
    <property type="match status" value="1"/>
</dbReference>
<evidence type="ECO:0000313" key="15">
    <source>
        <dbReference type="EMBL" id="ADL18694.1"/>
    </source>
</evidence>
<dbReference type="SUPFAM" id="SSF52374">
    <property type="entry name" value="Nucleotidylyl transferase"/>
    <property type="match status" value="1"/>
</dbReference>
<dbReference type="FunFam" id="3.40.50.620:FF:000192">
    <property type="entry name" value="Valine--tRNA ligase"/>
    <property type="match status" value="1"/>
</dbReference>
<reference evidence="15 16" key="1">
    <citation type="journal article" date="2010" name="Appl. Environ. Microbiol.">
        <title>The genome sequence of the crenarchaeon Acidilobus saccharovorans supports a new order, Acidilobales, and suggests an important ecological role in terrestrial acidic hot springs.</title>
        <authorList>
            <person name="Mardanov A.V."/>
            <person name="Svetlitchnyi V.A."/>
            <person name="Beletsky A.V."/>
            <person name="Prokofeva M.I."/>
            <person name="Bonch-Osmolovskaya E.A."/>
            <person name="Ravin N.V."/>
            <person name="Skryabin K.G."/>
        </authorList>
    </citation>
    <scope>NUCLEOTIDE SEQUENCE [LARGE SCALE GENOMIC DNA]</scope>
    <source>
        <strain evidence="16">DSM 16705 / JCM 18335 / VKM B-2471 / 345-15</strain>
    </source>
</reference>
<comment type="subcellular location">
    <subcellularLocation>
        <location evidence="1">Cytoplasm</location>
    </subcellularLocation>
</comment>
<keyword evidence="16" id="KW-1185">Reference proteome</keyword>
<evidence type="ECO:0000256" key="10">
    <source>
        <dbReference type="ARBA" id="ARBA00029936"/>
    </source>
</evidence>
<evidence type="ECO:0000256" key="13">
    <source>
        <dbReference type="ARBA" id="ARBA00061452"/>
    </source>
</evidence>
<dbReference type="InterPro" id="IPR002300">
    <property type="entry name" value="aa-tRNA-synth_Ia"/>
</dbReference>
<sequence>MKLEPKISETRWDVNKELELLDLWRKEAASSTGAAEWREKEVLVIDTPPPYASGKWHVGGAAHYAQIDMIARYFRLKGYYVLVPFYADRNGLPVEVQVEKTYNINAKEMAATPEGRRKFLELCREFLDKAEKDLVNVWTRLGCSFDYWRDGTDSPKYRTMTQRTFIDLFKRGMIYEAERPVRWCPRCGTTLAEAEIEYEEREDFIYFIKYRLADSGQDLVVATTRPELLPACAALAYNPQDNRYKGLAGKRAVAPIFGNEVSIVEHPSVDMNFGTGLEMVCSYGDEDDVRLFRELNLKPKVIIDQDGRMTEEAGFLAGLKVEEARRKVVEELEKRGLLVKKVKVKHTVPVCWRCKTPLQIINRTELFLRQLDLREQMKELVSKLDVRPEFHRRKLLEWLDSIAMDWPISRDRYYGTEIPLWRCTKCGSLLVPEPGRYYRPWEEEPPWDRCPACGAPKEYLKGETRVFDTWFDSSISMLYVTKWLEDPEFFKKASPNVLRPQGEDIIRTWLYYSLLRVYQLTGKPAFRWIRITGMGLDPKGRPMHKSLGNVIDPDPIISKYGADAFRFWAASSAKLGYDYRYDEKKVITGRNFATKLWNLARFISAFPESQEVSSLRPIDRAFLALAQQYLDAAVKGYEDLDVYEPAVQLYELSWNVFAAHYVELVKDRAYSEGYPYEDRASAWYTLHRIFRAALVLLSPIMPFVTDYIYRQLYGRSVHAERLPEKLIEAPNLNELAEDARQIMNVNSSVWAYKKASGLRLTDPIKDYAVAVPARLSPYLDDLKLFHKAKFVTYERPLPEWTNIGPGIYLAPLPSTGADLSI</sequence>